<gene>
    <name evidence="4" type="ORF">OXH55_02855</name>
</gene>
<dbReference type="CDD" id="cd01948">
    <property type="entry name" value="EAL"/>
    <property type="match status" value="1"/>
</dbReference>
<evidence type="ECO:0000256" key="1">
    <source>
        <dbReference type="SAM" id="Coils"/>
    </source>
</evidence>
<dbReference type="PROSITE" id="PS50887">
    <property type="entry name" value="GGDEF"/>
    <property type="match status" value="1"/>
</dbReference>
<dbReference type="CDD" id="cd01949">
    <property type="entry name" value="GGDEF"/>
    <property type="match status" value="1"/>
</dbReference>
<dbReference type="InterPro" id="IPR043128">
    <property type="entry name" value="Rev_trsase/Diguanyl_cyclase"/>
</dbReference>
<dbReference type="SMART" id="SM01204">
    <property type="entry name" value="FIST_C"/>
    <property type="match status" value="1"/>
</dbReference>
<dbReference type="InterPro" id="IPR001633">
    <property type="entry name" value="EAL_dom"/>
</dbReference>
<dbReference type="SUPFAM" id="SSF141868">
    <property type="entry name" value="EAL domain-like"/>
    <property type="match status" value="1"/>
</dbReference>
<proteinExistence type="predicted"/>
<evidence type="ECO:0000313" key="5">
    <source>
        <dbReference type="Proteomes" id="UP001079657"/>
    </source>
</evidence>
<organism evidence="4 5">
    <name type="scientific">Clostridium ganghwense</name>
    <dbReference type="NCBI Taxonomy" id="312089"/>
    <lineage>
        <taxon>Bacteria</taxon>
        <taxon>Bacillati</taxon>
        <taxon>Bacillota</taxon>
        <taxon>Clostridia</taxon>
        <taxon>Eubacteriales</taxon>
        <taxon>Clostridiaceae</taxon>
        <taxon>Clostridium</taxon>
    </lineage>
</organism>
<dbReference type="RefSeq" id="WP_268047964.1">
    <property type="nucleotide sequence ID" value="NZ_JAPQES010000001.1"/>
</dbReference>
<sequence>MKTYNAVYKDFHTLSNYVLENNIKDHDNILIQVFCGVINKEYIYKIKNDILNILPQAKIIGVTSPAEIFNGNSIIDSCIVSITVFNSTEINTYAISKDKLSDFQCGKTLAQKLVKENTKVLIIFGDGNSLDGEKFLEGINSVSKDIIVAGGLGGNIENKSEAYVFNESEILKDGAVGASLSGKELYVHVDNNFNWIPIGKEHTITKIKENIKENIIETIDDIPAREFYEKYIGSENINKISEVGIQFPIMVKRNGKYVSRPIKGLSENDGINVIASIKKGEKIRLGYGNFNYILKSSKKIFENIETKPIETVFIYSCIARKLFLKSYVDMEMNALSKDISVSGFFTFGEFHYLGNSNVFCTETMTLLGLSEEKNSRIGIDKSFDKLFKRYESGENFALYNLIKVTGDELNELNKTLEEKVEENTRELKEQYYTDQLTKLPNRNRLAIDIFKNNYTKLALIDVNSFTELNDFYGNRVGDVILIQLAKVIEYFAKENGFKAYRINSNAYALASSDKIKDIRFIEAMLKLQKNIKQQCFFYRQHKFFINVIIGIAIEDTQLIEKADMALNYAQKHQKNFQVYDDNLNILKSYENNLIWTKKISDAVENDRIVPYFQPIFNNTTGRIEKFESLIRMIDEDGQVISPYYFLDIAKKALIYNELTRIMISKTFKVFKNTHYEFSINLSVEDILDMQTRGFIIEKLSTSRIASQIIFEIVESEGIENFHEVMEFINEVKSYGAKVAIDDFGTGYSNFSYLLKLNVDYIKIDGSIIKNVNKDKSAEVVAETIVNFARKLGINTVAEFVSDKDIYKKINDMGIDFSQGYYFSEPKQYIK</sequence>
<dbReference type="Pfam" id="PF00990">
    <property type="entry name" value="GGDEF"/>
    <property type="match status" value="1"/>
</dbReference>
<feature type="domain" description="EAL" evidence="2">
    <location>
        <begin position="592"/>
        <end position="830"/>
    </location>
</feature>
<dbReference type="EMBL" id="JAPQES010000001">
    <property type="protein sequence ID" value="MCY6369587.1"/>
    <property type="molecule type" value="Genomic_DNA"/>
</dbReference>
<dbReference type="PANTHER" id="PTHR33121">
    <property type="entry name" value="CYCLIC DI-GMP PHOSPHODIESTERASE PDEF"/>
    <property type="match status" value="1"/>
</dbReference>
<evidence type="ECO:0000313" key="4">
    <source>
        <dbReference type="EMBL" id="MCY6369587.1"/>
    </source>
</evidence>
<dbReference type="PROSITE" id="PS50883">
    <property type="entry name" value="EAL"/>
    <property type="match status" value="1"/>
</dbReference>
<dbReference type="Gene3D" id="3.20.20.450">
    <property type="entry name" value="EAL domain"/>
    <property type="match status" value="1"/>
</dbReference>
<dbReference type="Pfam" id="PF08495">
    <property type="entry name" value="FIST"/>
    <property type="match status" value="1"/>
</dbReference>
<protein>
    <submittedName>
        <fullName evidence="4">EAL domain-containing protein</fullName>
    </submittedName>
</protein>
<comment type="caution">
    <text evidence="4">The sequence shown here is derived from an EMBL/GenBank/DDBJ whole genome shotgun (WGS) entry which is preliminary data.</text>
</comment>
<dbReference type="InterPro" id="IPR050706">
    <property type="entry name" value="Cyclic-di-GMP_PDE-like"/>
</dbReference>
<dbReference type="InterPro" id="IPR035919">
    <property type="entry name" value="EAL_sf"/>
</dbReference>
<dbReference type="SMART" id="SM00052">
    <property type="entry name" value="EAL"/>
    <property type="match status" value="1"/>
</dbReference>
<dbReference type="SMART" id="SM00267">
    <property type="entry name" value="GGDEF"/>
    <property type="match status" value="1"/>
</dbReference>
<dbReference type="Gene3D" id="3.30.70.270">
    <property type="match status" value="1"/>
</dbReference>
<feature type="domain" description="GGDEF" evidence="3">
    <location>
        <begin position="453"/>
        <end position="591"/>
    </location>
</feature>
<name>A0ABT4CKM4_9CLOT</name>
<dbReference type="InterPro" id="IPR029787">
    <property type="entry name" value="Nucleotide_cyclase"/>
</dbReference>
<dbReference type="Pfam" id="PF00563">
    <property type="entry name" value="EAL"/>
    <property type="match status" value="1"/>
</dbReference>
<keyword evidence="5" id="KW-1185">Reference proteome</keyword>
<dbReference type="InterPro" id="IPR000160">
    <property type="entry name" value="GGDEF_dom"/>
</dbReference>
<dbReference type="SMART" id="SM00897">
    <property type="entry name" value="FIST"/>
    <property type="match status" value="1"/>
</dbReference>
<dbReference type="Proteomes" id="UP001079657">
    <property type="component" value="Unassembled WGS sequence"/>
</dbReference>
<dbReference type="InterPro" id="IPR019494">
    <property type="entry name" value="FIST_C"/>
</dbReference>
<dbReference type="InterPro" id="IPR013702">
    <property type="entry name" value="FIST_domain_N"/>
</dbReference>
<evidence type="ECO:0000259" key="3">
    <source>
        <dbReference type="PROSITE" id="PS50887"/>
    </source>
</evidence>
<dbReference type="SUPFAM" id="SSF55073">
    <property type="entry name" value="Nucleotide cyclase"/>
    <property type="match status" value="1"/>
</dbReference>
<evidence type="ECO:0000259" key="2">
    <source>
        <dbReference type="PROSITE" id="PS50883"/>
    </source>
</evidence>
<keyword evidence="1" id="KW-0175">Coiled coil</keyword>
<dbReference type="Pfam" id="PF10442">
    <property type="entry name" value="FIST_C"/>
    <property type="match status" value="1"/>
</dbReference>
<feature type="coiled-coil region" evidence="1">
    <location>
        <begin position="402"/>
        <end position="429"/>
    </location>
</feature>
<reference evidence="4" key="1">
    <citation type="submission" date="2022-12" db="EMBL/GenBank/DDBJ databases">
        <authorList>
            <person name="Wang J."/>
        </authorList>
    </citation>
    <scope>NUCLEOTIDE SEQUENCE</scope>
    <source>
        <strain evidence="4">HY-42-06</strain>
    </source>
</reference>
<accession>A0ABT4CKM4</accession>
<dbReference type="PANTHER" id="PTHR33121:SF71">
    <property type="entry name" value="OXYGEN SENSOR PROTEIN DOSP"/>
    <property type="match status" value="1"/>
</dbReference>